<dbReference type="SUPFAM" id="SSF144052">
    <property type="entry name" value="Thermophilic metalloprotease-like"/>
    <property type="match status" value="1"/>
</dbReference>
<dbReference type="RefSeq" id="WP_008902499.1">
    <property type="nucleotide sequence ID" value="NZ_GL397071.1"/>
</dbReference>
<evidence type="ECO:0000256" key="9">
    <source>
        <dbReference type="ARBA" id="ARBA00023049"/>
    </source>
</evidence>
<keyword evidence="11" id="KW-1185">Reference proteome</keyword>
<dbReference type="AlphaFoldDB" id="E0NNI5"/>
<evidence type="ECO:0000256" key="1">
    <source>
        <dbReference type="ARBA" id="ARBA00001941"/>
    </source>
</evidence>
<evidence type="ECO:0000256" key="7">
    <source>
        <dbReference type="ARBA" id="ARBA00022723"/>
    </source>
</evidence>
<comment type="cofactor">
    <cofactor evidence="1">
        <name>Co(2+)</name>
        <dbReference type="ChEBI" id="CHEBI:48828"/>
    </cofactor>
</comment>
<evidence type="ECO:0000313" key="10">
    <source>
        <dbReference type="EMBL" id="EFM24588.1"/>
    </source>
</evidence>
<evidence type="ECO:0000313" key="11">
    <source>
        <dbReference type="Proteomes" id="UP000003280"/>
    </source>
</evidence>
<evidence type="ECO:0000256" key="4">
    <source>
        <dbReference type="ARBA" id="ARBA00008236"/>
    </source>
</evidence>
<name>E0NNI5_9FIRM</name>
<evidence type="ECO:0000256" key="8">
    <source>
        <dbReference type="ARBA" id="ARBA00022801"/>
    </source>
</evidence>
<dbReference type="InterPro" id="IPR000787">
    <property type="entry name" value="Peptidase_M29"/>
</dbReference>
<comment type="cofactor">
    <cofactor evidence="3">
        <name>Zn(2+)</name>
        <dbReference type="ChEBI" id="CHEBI:29105"/>
    </cofactor>
</comment>
<dbReference type="PANTHER" id="PTHR34448">
    <property type="entry name" value="AMINOPEPTIDASE"/>
    <property type="match status" value="1"/>
</dbReference>
<dbReference type="PANTHER" id="PTHR34448:SF3">
    <property type="entry name" value="AMINOPEPTIDASE AMPS"/>
    <property type="match status" value="1"/>
</dbReference>
<dbReference type="Pfam" id="PF02073">
    <property type="entry name" value="Peptidase_M29"/>
    <property type="match status" value="1"/>
</dbReference>
<protein>
    <submittedName>
        <fullName evidence="10">Thermophilic metalloprotease (M29)</fullName>
        <ecNumber evidence="10">3.4.11.-</ecNumber>
    </submittedName>
</protein>
<dbReference type="GO" id="GO:0008237">
    <property type="term" value="F:metallopeptidase activity"/>
    <property type="evidence" value="ECO:0007669"/>
    <property type="project" value="UniProtKB-KW"/>
</dbReference>
<keyword evidence="9 10" id="KW-0482">Metalloprotease</keyword>
<dbReference type="Gene3D" id="3.40.1830.10">
    <property type="entry name" value="Thermophilic metalloprotease (M29)"/>
    <property type="match status" value="1"/>
</dbReference>
<comment type="caution">
    <text evidence="10">The sequence shown here is derived from an EMBL/GenBank/DDBJ whole genome shotgun (WGS) entry which is preliminary data.</text>
</comment>
<comment type="similarity">
    <text evidence="4">Belongs to the peptidase M29 family.</text>
</comment>
<dbReference type="eggNOG" id="COG2309">
    <property type="taxonomic scope" value="Bacteria"/>
</dbReference>
<evidence type="ECO:0000256" key="5">
    <source>
        <dbReference type="ARBA" id="ARBA00022438"/>
    </source>
</evidence>
<dbReference type="PRINTS" id="PR00919">
    <property type="entry name" value="THERMOPTASE"/>
</dbReference>
<dbReference type="Proteomes" id="UP000003280">
    <property type="component" value="Unassembled WGS sequence"/>
</dbReference>
<dbReference type="GO" id="GO:0006508">
    <property type="term" value="P:proteolysis"/>
    <property type="evidence" value="ECO:0007669"/>
    <property type="project" value="UniProtKB-KW"/>
</dbReference>
<dbReference type="OrthoDB" id="9803993at2"/>
<dbReference type="HOGENOM" id="CLU_054346_1_0_9"/>
<gene>
    <name evidence="10" type="primary">pepS</name>
    <name evidence="10" type="ORF">HMPREF9225_1724</name>
</gene>
<dbReference type="EC" id="3.4.11.-" evidence="10"/>
<reference evidence="10 11" key="1">
    <citation type="submission" date="2010-07" db="EMBL/GenBank/DDBJ databases">
        <authorList>
            <person name="Muzny D."/>
            <person name="Qin X."/>
            <person name="Deng J."/>
            <person name="Jiang H."/>
            <person name="Liu Y."/>
            <person name="Qu J."/>
            <person name="Song X.-Z."/>
            <person name="Zhang L."/>
            <person name="Thornton R."/>
            <person name="Coyle M."/>
            <person name="Francisco L."/>
            <person name="Jackson L."/>
            <person name="Javaid M."/>
            <person name="Korchina V."/>
            <person name="Kovar C."/>
            <person name="Mata R."/>
            <person name="Mathew T."/>
            <person name="Ngo R."/>
            <person name="Nguyen L."/>
            <person name="Nguyen N."/>
            <person name="Okwuonu G."/>
            <person name="Ongeri F."/>
            <person name="Pham C."/>
            <person name="Simmons D."/>
            <person name="Wilczek-Boney K."/>
            <person name="Hale W."/>
            <person name="Jakkamsetti A."/>
            <person name="Pham P."/>
            <person name="Ruth R."/>
            <person name="San Lucas F."/>
            <person name="Warren J."/>
            <person name="Zhang J."/>
            <person name="Zhao Z."/>
            <person name="Zhou C."/>
            <person name="Zhu D."/>
            <person name="Lee S."/>
            <person name="Bess C."/>
            <person name="Blankenburg K."/>
            <person name="Forbes L."/>
            <person name="Fu Q."/>
            <person name="Gubbala S."/>
            <person name="Hirani K."/>
            <person name="Jayaseelan J.C."/>
            <person name="Lara F."/>
            <person name="Munidasa M."/>
            <person name="Palculict T."/>
            <person name="Patil S."/>
            <person name="Pu L.-L."/>
            <person name="Saada N."/>
            <person name="Tang L."/>
            <person name="Weissenberger G."/>
            <person name="Zhu Y."/>
            <person name="Hemphill L."/>
            <person name="Shang Y."/>
            <person name="Youmans B."/>
            <person name="Ayvaz T."/>
            <person name="Ross M."/>
            <person name="Santibanez J."/>
            <person name="Aqrawi P."/>
            <person name="Gross S."/>
            <person name="Joshi V."/>
            <person name="Fowler G."/>
            <person name="Nazareth L."/>
            <person name="Reid J."/>
            <person name="Worley K."/>
            <person name="Petrosino J."/>
            <person name="Highlander S."/>
            <person name="Gibbs R."/>
        </authorList>
    </citation>
    <scope>NUCLEOTIDE SEQUENCE [LARGE SCALE GENOMIC DNA]</scope>
    <source>
        <strain evidence="10 11">ATCC BAA-1640</strain>
    </source>
</reference>
<comment type="cofactor">
    <cofactor evidence="2">
        <name>Mg(2+)</name>
        <dbReference type="ChEBI" id="CHEBI:18420"/>
    </cofactor>
</comment>
<dbReference type="InterPro" id="IPR052170">
    <property type="entry name" value="M29_Exopeptidase"/>
</dbReference>
<evidence type="ECO:0000256" key="6">
    <source>
        <dbReference type="ARBA" id="ARBA00022670"/>
    </source>
</evidence>
<dbReference type="GO" id="GO:0004177">
    <property type="term" value="F:aminopeptidase activity"/>
    <property type="evidence" value="ECO:0007669"/>
    <property type="project" value="UniProtKB-KW"/>
</dbReference>
<accession>E0NNI5</accession>
<keyword evidence="8 10" id="KW-0378">Hydrolase</keyword>
<keyword evidence="5 10" id="KW-0031">Aminopeptidase</keyword>
<dbReference type="InterPro" id="IPR035097">
    <property type="entry name" value="M29_N-terminal"/>
</dbReference>
<sequence length="408" mass="45874">MKNTENLKKYAEVVMKKGLNIVEGDSVVIEISIAAREFAKMLVEAAYDFGAHKVNVEWSDDEIGRIRYERTPIECLKEIPQYLIDKKKYRVGNKYKFLSVISNDPNSLKGVDPEKLNASMIARSKAFKETSDLIMANNNSWCVIGASVPKWADMVFPNDEDAVDKLWEKILEVSRISSGDPIANWDEHIATMKKHSKILNEAKLKELHYTSEKGTDLHVKLPKGYIFTGGDEINKDGETFVANIPTEEVFSLPHRMGVDGIVYATKPLSYNGNIIDNFWFKFEEGKVVDFGAEEGYEILKDMLDMDEGARRLGEVALVPYHSPISMTNILFYETLFDENASCHFALGAAYPTCLEGNEDMSEEELLEAGVNDSLIHVDFMVGDATTSIVGIKEDGTEMQIFKDGDFVI</sequence>
<keyword evidence="6 10" id="KW-0645">Protease</keyword>
<keyword evidence="7" id="KW-0479">Metal-binding</keyword>
<evidence type="ECO:0000256" key="2">
    <source>
        <dbReference type="ARBA" id="ARBA00001946"/>
    </source>
</evidence>
<evidence type="ECO:0000256" key="3">
    <source>
        <dbReference type="ARBA" id="ARBA00001947"/>
    </source>
</evidence>
<dbReference type="GO" id="GO:0046872">
    <property type="term" value="F:metal ion binding"/>
    <property type="evidence" value="ECO:0007669"/>
    <property type="project" value="UniProtKB-KW"/>
</dbReference>
<organism evidence="10 11">
    <name type="scientific">Peptoniphilus duerdenii ATCC BAA-1640</name>
    <dbReference type="NCBI Taxonomy" id="862517"/>
    <lineage>
        <taxon>Bacteria</taxon>
        <taxon>Bacillati</taxon>
        <taxon>Bacillota</taxon>
        <taxon>Tissierellia</taxon>
        <taxon>Tissierellales</taxon>
        <taxon>Peptoniphilaceae</taxon>
        <taxon>Peptoniphilus</taxon>
    </lineage>
</organism>
<dbReference type="STRING" id="862517.HMPREF9225_1724"/>
<dbReference type="EMBL" id="AEEH01000050">
    <property type="protein sequence ID" value="EFM24588.1"/>
    <property type="molecule type" value="Genomic_DNA"/>
</dbReference>
<proteinExistence type="inferred from homology"/>